<dbReference type="InterPro" id="IPR010319">
    <property type="entry name" value="Transglutaminase-like_Cys_pept"/>
</dbReference>
<dbReference type="InterPro" id="IPR038765">
    <property type="entry name" value="Papain-like_cys_pep_sf"/>
</dbReference>
<dbReference type="SUPFAM" id="SSF54001">
    <property type="entry name" value="Cysteine proteinases"/>
    <property type="match status" value="1"/>
</dbReference>
<dbReference type="PANTHER" id="PTHR39327:SF1">
    <property type="entry name" value="BLR5470 PROTEIN"/>
    <property type="match status" value="1"/>
</dbReference>
<protein>
    <recommendedName>
        <fullName evidence="4">Transglutaminase-like cysteine proteinase BTLCP</fullName>
    </recommendedName>
</protein>
<name>A0A1D3JQK9_PSEVE</name>
<dbReference type="Gene3D" id="3.10.620.30">
    <property type="match status" value="1"/>
</dbReference>
<dbReference type="AlphaFoldDB" id="A0A1D3JQK9"/>
<dbReference type="PANTHER" id="PTHR39327">
    <property type="match status" value="1"/>
</dbReference>
<evidence type="ECO:0000313" key="3">
    <source>
        <dbReference type="Proteomes" id="UP000245431"/>
    </source>
</evidence>
<accession>A0A1D3JQK9</accession>
<dbReference type="EMBL" id="LT599583">
    <property type="protein sequence ID" value="SBW78251.1"/>
    <property type="molecule type" value="Genomic_DNA"/>
</dbReference>
<keyword evidence="1" id="KW-1133">Transmembrane helix</keyword>
<feature type="transmembrane region" description="Helical" evidence="1">
    <location>
        <begin position="18"/>
        <end position="38"/>
    </location>
</feature>
<evidence type="ECO:0000313" key="2">
    <source>
        <dbReference type="EMBL" id="SBW78251.1"/>
    </source>
</evidence>
<sequence>MLQARVFAVAIRFNFPRFLYGLAITLLLGGGLLGNLLADWDFSQISRRAEALYGPLGAGRQRIDAWQHLLTAQKQVSETEQLNVVNLFFNRQLHYEEDIDLWHEIDYWATPIQSLWKGAGDCEDYAIAKYFSLRHLGVPAEKLRITYVKALRQNRAHMVLTYYASPEAMPLVLDSLMDPILPASQRPDLLPVYAFNGEGLWLTGAAGNKKVGDSKRLSRWQDVLKKMTAEGFPASSDN</sequence>
<reference evidence="3" key="1">
    <citation type="submission" date="2016-07" db="EMBL/GenBank/DDBJ databases">
        <authorList>
            <person name="Florea S."/>
            <person name="Webb J.S."/>
            <person name="Jaromczyk J."/>
            <person name="Schardl C.L."/>
        </authorList>
    </citation>
    <scope>NUCLEOTIDE SEQUENCE [LARGE SCALE GENOMIC DNA]</scope>
    <source>
        <strain evidence="3">1YdBTEX2</strain>
    </source>
</reference>
<proteinExistence type="predicted"/>
<keyword evidence="1" id="KW-0472">Membrane</keyword>
<dbReference type="Proteomes" id="UP000245431">
    <property type="component" value="Chromosome PVE_r1"/>
</dbReference>
<evidence type="ECO:0008006" key="4">
    <source>
        <dbReference type="Google" id="ProtNLM"/>
    </source>
</evidence>
<organism evidence="2 3">
    <name type="scientific">Pseudomonas veronii 1YdBTEX2</name>
    <dbReference type="NCBI Taxonomy" id="1295141"/>
    <lineage>
        <taxon>Bacteria</taxon>
        <taxon>Pseudomonadati</taxon>
        <taxon>Pseudomonadota</taxon>
        <taxon>Gammaproteobacteria</taxon>
        <taxon>Pseudomonadales</taxon>
        <taxon>Pseudomonadaceae</taxon>
        <taxon>Pseudomonas</taxon>
    </lineage>
</organism>
<gene>
    <name evidence="2" type="ORF">PVE_R1G0363</name>
</gene>
<keyword evidence="1" id="KW-0812">Transmembrane</keyword>
<dbReference type="Pfam" id="PF06035">
    <property type="entry name" value="Peptidase_C93"/>
    <property type="match status" value="1"/>
</dbReference>
<evidence type="ECO:0000256" key="1">
    <source>
        <dbReference type="SAM" id="Phobius"/>
    </source>
</evidence>
<dbReference type="NCBIfam" id="NF045674">
    <property type="entry name" value="CystProtLapG"/>
    <property type="match status" value="1"/>
</dbReference>